<gene>
    <name evidence="2" type="ORF">LC586_24885</name>
</gene>
<accession>A0ABS8IES4</accession>
<feature type="transmembrane region" description="Helical" evidence="1">
    <location>
        <begin position="54"/>
        <end position="72"/>
    </location>
</feature>
<sequence length="306" mass="34240">MTQAPNPNQETNILGKFTSVLGLLGAALFFAGWIYRWSYFYFFQLEVNTLDLPAQSFLIVPLQIFLGDGWAICKSAIAFFVAAMPTAASYAIQATLWLIKIISDTVVSASQLLLSRIISATQHKRSWTAKQLKSLAEFSSGQLRSVDFLRSLVNEIVIVSWVLIVIFWLARWQGIADAQRDAGQKSTLPVVALITPEEKFAVGRKLDDIFADPSLKGYRIIGVGVARRRHRGLFNDLRGREDNDISNPQQPRVWRLLLERGGWIYLFRALPPQAKPDEIPSVLAIQESDKGHVIIRSPEASKTSSP</sequence>
<proteinExistence type="predicted"/>
<evidence type="ECO:0000313" key="3">
    <source>
        <dbReference type="Proteomes" id="UP001199525"/>
    </source>
</evidence>
<name>A0ABS8IES4_9NOSO</name>
<evidence type="ECO:0000256" key="1">
    <source>
        <dbReference type="SAM" id="Phobius"/>
    </source>
</evidence>
<keyword evidence="3" id="KW-1185">Reference proteome</keyword>
<evidence type="ECO:0000313" key="2">
    <source>
        <dbReference type="EMBL" id="MCC5602341.1"/>
    </source>
</evidence>
<dbReference type="Proteomes" id="UP001199525">
    <property type="component" value="Unassembled WGS sequence"/>
</dbReference>
<feature type="transmembrane region" description="Helical" evidence="1">
    <location>
        <begin position="12"/>
        <end position="34"/>
    </location>
</feature>
<keyword evidence="1" id="KW-1133">Transmembrane helix</keyword>
<protein>
    <submittedName>
        <fullName evidence="2">Uncharacterized protein</fullName>
    </submittedName>
</protein>
<dbReference type="EMBL" id="JAIVFQ010000048">
    <property type="protein sequence ID" value="MCC5602341.1"/>
    <property type="molecule type" value="Genomic_DNA"/>
</dbReference>
<keyword evidence="1" id="KW-0812">Transmembrane</keyword>
<reference evidence="2 3" key="1">
    <citation type="journal article" date="2021" name="Microorganisms">
        <title>Genome Evolution of Filamentous Cyanobacterium Nostoc Species: From Facultative Symbiosis to Free Living.</title>
        <authorList>
            <person name="Huo D."/>
            <person name="Li H."/>
            <person name="Cai F."/>
            <person name="Guo X."/>
            <person name="Qiao Z."/>
            <person name="Wang W."/>
            <person name="Yu G."/>
            <person name="Li R."/>
        </authorList>
    </citation>
    <scope>NUCLEOTIDE SEQUENCE [LARGE SCALE GENOMIC DNA]</scope>
    <source>
        <strain evidence="2 3">CHAB 5714</strain>
    </source>
</reference>
<dbReference type="RefSeq" id="WP_229487300.1">
    <property type="nucleotide sequence ID" value="NZ_JAIVFQ010000048.1"/>
</dbReference>
<feature type="transmembrane region" description="Helical" evidence="1">
    <location>
        <begin position="79"/>
        <end position="99"/>
    </location>
</feature>
<comment type="caution">
    <text evidence="2">The sequence shown here is derived from an EMBL/GenBank/DDBJ whole genome shotgun (WGS) entry which is preliminary data.</text>
</comment>
<feature type="transmembrane region" description="Helical" evidence="1">
    <location>
        <begin position="148"/>
        <end position="170"/>
    </location>
</feature>
<organism evidence="2 3">
    <name type="scientific">Nostoc favosum CHAB5714</name>
    <dbReference type="NCBI Taxonomy" id="2780399"/>
    <lineage>
        <taxon>Bacteria</taxon>
        <taxon>Bacillati</taxon>
        <taxon>Cyanobacteriota</taxon>
        <taxon>Cyanophyceae</taxon>
        <taxon>Nostocales</taxon>
        <taxon>Nostocaceae</taxon>
        <taxon>Nostoc</taxon>
        <taxon>Nostoc favosum</taxon>
    </lineage>
</organism>
<keyword evidence="1" id="KW-0472">Membrane</keyword>